<organism evidence="1 2">
    <name type="scientific">Geotrichum galactomycetum</name>
    <dbReference type="NCBI Taxonomy" id="27317"/>
    <lineage>
        <taxon>Eukaryota</taxon>
        <taxon>Fungi</taxon>
        <taxon>Dikarya</taxon>
        <taxon>Ascomycota</taxon>
        <taxon>Saccharomycotina</taxon>
        <taxon>Dipodascomycetes</taxon>
        <taxon>Dipodascales</taxon>
        <taxon>Dipodascaceae</taxon>
        <taxon>Geotrichum</taxon>
    </lineage>
</organism>
<protein>
    <submittedName>
        <fullName evidence="1">Uncharacterized protein</fullName>
    </submittedName>
</protein>
<gene>
    <name evidence="1" type="ORF">D0Z00_003663</name>
</gene>
<sequence length="506" mass="58704">MTSPEQLSGQQQQFDSPPESEQKEEESDEDEPLIQPRKDTTPIVAEATNSTEDYNDNDNENERRAREQRREKLRQDRLERERERQAEQERLRAATAADEEFDRARRDLAERLARERETRTRLQREEAERVQRRRETEALEQARLEAEQARIVAEKEAAGKRRVEEQAHERERDVQRKREAEEREAKEARLRLDRESEQHSRWKKDESELAQLQQSQKLNQDEKTRIQREKREQAERETRERAKQEEAVREQAEREARERRFHKSNQQSAALLEHQLQRESLLRAESETAEADRLSYRQQQRKRARPSLTRTPLPRGGITPKKTFSPLSPSQRLLQRRAIYPRIGSAGVGTRSSVPAPAQSQSQLASTASTFTESNFQQWVPKSGSNSATLSTHTHSRPQNATIYSTSSADLDEEKMPEAKRARLVLTWTATHWRRLYRICASELHLTPAEMAKAADNVGDTSQRGGGIPLQVRSAFPEFDSRELSFRLLALARTLAKNGSPNARSI</sequence>
<accession>A0ACB6V0W6</accession>
<keyword evidence="2" id="KW-1185">Reference proteome</keyword>
<name>A0ACB6V0W6_9ASCO</name>
<evidence type="ECO:0000313" key="1">
    <source>
        <dbReference type="EMBL" id="KAF5094181.1"/>
    </source>
</evidence>
<dbReference type="Proteomes" id="UP000744676">
    <property type="component" value="Unassembled WGS sequence"/>
</dbReference>
<dbReference type="EMBL" id="QVQA01000178">
    <property type="protein sequence ID" value="KAF5094181.1"/>
    <property type="molecule type" value="Genomic_DNA"/>
</dbReference>
<comment type="caution">
    <text evidence="1">The sequence shown here is derived from an EMBL/GenBank/DDBJ whole genome shotgun (WGS) entry which is preliminary data.</text>
</comment>
<proteinExistence type="predicted"/>
<reference evidence="1 2" key="1">
    <citation type="journal article" date="2020" name="Front. Microbiol.">
        <title>Phenotypic and Genetic Characterization of the Cheese Ripening Yeast Geotrichum candidum.</title>
        <authorList>
            <person name="Perkins V."/>
            <person name="Vignola S."/>
            <person name="Lessard M.H."/>
            <person name="Plante P.L."/>
            <person name="Corbeil J."/>
            <person name="Dugat-Bony E."/>
            <person name="Frenette M."/>
            <person name="Labrie S."/>
        </authorList>
    </citation>
    <scope>NUCLEOTIDE SEQUENCE [LARGE SCALE GENOMIC DNA]</scope>
    <source>
        <strain evidence="1 2">LMA-1147</strain>
    </source>
</reference>
<evidence type="ECO:0000313" key="2">
    <source>
        <dbReference type="Proteomes" id="UP000744676"/>
    </source>
</evidence>